<proteinExistence type="predicted"/>
<name>Q164S0_ROSDO</name>
<gene>
    <name evidence="1" type="ordered locus">RD1_3004</name>
</gene>
<sequence length="47" mass="4781">MRNLARIEKGATVFCGTLCLLLKSCAQDAGFGLLTGAVFAPGFSGSS</sequence>
<accession>Q164S0</accession>
<dbReference type="EMBL" id="CP000362">
    <property type="protein sequence ID" value="ABG32523.1"/>
    <property type="molecule type" value="Genomic_DNA"/>
</dbReference>
<evidence type="ECO:0000313" key="1">
    <source>
        <dbReference type="EMBL" id="ABG32523.1"/>
    </source>
</evidence>
<keyword evidence="2" id="KW-1185">Reference proteome</keyword>
<reference evidence="1 2" key="1">
    <citation type="journal article" date="2007" name="J. Bacteriol.">
        <title>The complete genome sequence of Roseobacter denitrificans reveals a mixotrophic rather than photosynthetic metabolism.</title>
        <authorList>
            <person name="Swingley W.D."/>
            <person name="Sadekar S."/>
            <person name="Mastrian S.D."/>
            <person name="Matthies H.J."/>
            <person name="Hao J."/>
            <person name="Ramos H."/>
            <person name="Acharya C.R."/>
            <person name="Conrad A.L."/>
            <person name="Taylor H.L."/>
            <person name="Dejesa L.C."/>
            <person name="Shah M.K."/>
            <person name="O'huallachain M.E."/>
            <person name="Lince M.T."/>
            <person name="Blankenship R.E."/>
            <person name="Beatty J.T."/>
            <person name="Touchman J.W."/>
        </authorList>
    </citation>
    <scope>NUCLEOTIDE SEQUENCE [LARGE SCALE GENOMIC DNA]</scope>
    <source>
        <strain evidence="2">ATCC 33942 / OCh 114</strain>
    </source>
</reference>
<dbReference type="AlphaFoldDB" id="Q164S0"/>
<organism evidence="1 2">
    <name type="scientific">Roseobacter denitrificans (strain ATCC 33942 / OCh 114)</name>
    <name type="common">Erythrobacter sp. (strain OCh 114)</name>
    <name type="synonym">Roseobacter denitrificans</name>
    <dbReference type="NCBI Taxonomy" id="375451"/>
    <lineage>
        <taxon>Bacteria</taxon>
        <taxon>Pseudomonadati</taxon>
        <taxon>Pseudomonadota</taxon>
        <taxon>Alphaproteobacteria</taxon>
        <taxon>Rhodobacterales</taxon>
        <taxon>Roseobacteraceae</taxon>
        <taxon>Roseobacter</taxon>
    </lineage>
</organism>
<dbReference type="HOGENOM" id="CLU_3172702_0_0_5"/>
<dbReference type="KEGG" id="rde:RD1_3004"/>
<dbReference type="Proteomes" id="UP000007029">
    <property type="component" value="Chromosome"/>
</dbReference>
<evidence type="ECO:0000313" key="2">
    <source>
        <dbReference type="Proteomes" id="UP000007029"/>
    </source>
</evidence>
<protein>
    <submittedName>
        <fullName evidence="1">Uncharacterized protein</fullName>
    </submittedName>
</protein>